<sequence>MQMTGNTIFITGATSGIGRGLAERFHALGNKVIIAGRRQALLDEVVAANPGMEAVQMDITDPASIAQTAETLIRDYPTLNVLVNNAGIMPFDDASGVVDDTVSQAILTTNLLGPIRMTSALIEHLKRQPQATIINNTSVLAYVPLAVTAVYSASKAALHSYTLSQRFMLRETSVRVQEIAPPWVNTDLIKKSDDPRAMPLDAFIDQTMAGLATDAEEVVVEAARGFRNNPGSGEHQLVTDFNAALIANPIPV</sequence>
<evidence type="ECO:0000256" key="2">
    <source>
        <dbReference type="ARBA" id="ARBA00023002"/>
    </source>
</evidence>
<proteinExistence type="inferred from homology"/>
<dbReference type="PANTHER" id="PTHR44169:SF6">
    <property type="entry name" value="NADPH-DEPENDENT 1-ACYLDIHYDROXYACETONE PHOSPHATE REDUCTASE"/>
    <property type="match status" value="1"/>
</dbReference>
<evidence type="ECO:0000256" key="3">
    <source>
        <dbReference type="RuleBase" id="RU000363"/>
    </source>
</evidence>
<dbReference type="Gene3D" id="3.40.50.720">
    <property type="entry name" value="NAD(P)-binding Rossmann-like Domain"/>
    <property type="match status" value="1"/>
</dbReference>
<organism evidence="4 5">
    <name type="scientific">Nitrospirillum amazonense</name>
    <dbReference type="NCBI Taxonomy" id="28077"/>
    <lineage>
        <taxon>Bacteria</taxon>
        <taxon>Pseudomonadati</taxon>
        <taxon>Pseudomonadota</taxon>
        <taxon>Alphaproteobacteria</taxon>
        <taxon>Rhodospirillales</taxon>
        <taxon>Azospirillaceae</taxon>
        <taxon>Nitrospirillum</taxon>
    </lineage>
</organism>
<keyword evidence="5" id="KW-1185">Reference proteome</keyword>
<dbReference type="EMBL" id="VITR01000008">
    <property type="protein sequence ID" value="TWB41050.1"/>
    <property type="molecule type" value="Genomic_DNA"/>
</dbReference>
<dbReference type="PROSITE" id="PS00061">
    <property type="entry name" value="ADH_SHORT"/>
    <property type="match status" value="1"/>
</dbReference>
<dbReference type="InterPro" id="IPR002347">
    <property type="entry name" value="SDR_fam"/>
</dbReference>
<keyword evidence="2" id="KW-0560">Oxidoreductase</keyword>
<dbReference type="GO" id="GO:0016491">
    <property type="term" value="F:oxidoreductase activity"/>
    <property type="evidence" value="ECO:0007669"/>
    <property type="project" value="UniProtKB-KW"/>
</dbReference>
<dbReference type="Pfam" id="PF00106">
    <property type="entry name" value="adh_short"/>
    <property type="match status" value="1"/>
</dbReference>
<dbReference type="RefSeq" id="WP_145733374.1">
    <property type="nucleotide sequence ID" value="NZ_VITR01000008.1"/>
</dbReference>
<reference evidence="4 5" key="1">
    <citation type="submission" date="2019-06" db="EMBL/GenBank/DDBJ databases">
        <title>Genomic Encyclopedia of Type Strains, Phase IV (KMG-V): Genome sequencing to study the core and pangenomes of soil and plant-associated prokaryotes.</title>
        <authorList>
            <person name="Whitman W."/>
        </authorList>
    </citation>
    <scope>NUCLEOTIDE SEQUENCE [LARGE SCALE GENOMIC DNA]</scope>
    <source>
        <strain evidence="4 5">BR 11622</strain>
    </source>
</reference>
<dbReference type="PRINTS" id="PR00080">
    <property type="entry name" value="SDRFAMILY"/>
</dbReference>
<dbReference type="SUPFAM" id="SSF51735">
    <property type="entry name" value="NAD(P)-binding Rossmann-fold domains"/>
    <property type="match status" value="1"/>
</dbReference>
<dbReference type="PANTHER" id="PTHR44169">
    <property type="entry name" value="NADPH-DEPENDENT 1-ACYLDIHYDROXYACETONE PHOSPHATE REDUCTASE"/>
    <property type="match status" value="1"/>
</dbReference>
<gene>
    <name evidence="4" type="ORF">FBZ90_10874</name>
</gene>
<protein>
    <submittedName>
        <fullName evidence="4">Putative oxidoreductase</fullName>
    </submittedName>
</protein>
<evidence type="ECO:0000313" key="5">
    <source>
        <dbReference type="Proteomes" id="UP000315751"/>
    </source>
</evidence>
<comment type="caution">
    <text evidence="4">The sequence shown here is derived from an EMBL/GenBank/DDBJ whole genome shotgun (WGS) entry which is preliminary data.</text>
</comment>
<evidence type="ECO:0000256" key="1">
    <source>
        <dbReference type="ARBA" id="ARBA00006484"/>
    </source>
</evidence>
<dbReference type="AlphaFoldDB" id="A0A560H652"/>
<dbReference type="PRINTS" id="PR00081">
    <property type="entry name" value="GDHRDH"/>
</dbReference>
<evidence type="ECO:0000313" key="4">
    <source>
        <dbReference type="EMBL" id="TWB41050.1"/>
    </source>
</evidence>
<dbReference type="InterPro" id="IPR036291">
    <property type="entry name" value="NAD(P)-bd_dom_sf"/>
</dbReference>
<dbReference type="OrthoDB" id="9810734at2"/>
<comment type="similarity">
    <text evidence="1 3">Belongs to the short-chain dehydrogenases/reductases (SDR) family.</text>
</comment>
<name>A0A560H652_9PROT</name>
<accession>A0A560H652</accession>
<dbReference type="Proteomes" id="UP000315751">
    <property type="component" value="Unassembled WGS sequence"/>
</dbReference>
<dbReference type="InterPro" id="IPR020904">
    <property type="entry name" value="Sc_DH/Rdtase_CS"/>
</dbReference>